<dbReference type="InterPro" id="IPR001932">
    <property type="entry name" value="PPM-type_phosphatase-like_dom"/>
</dbReference>
<name>A0A8H7HNG9_9AGAM</name>
<dbReference type="GO" id="GO:0004722">
    <property type="term" value="F:protein serine/threonine phosphatase activity"/>
    <property type="evidence" value="ECO:0007669"/>
    <property type="project" value="InterPro"/>
</dbReference>
<dbReference type="InterPro" id="IPR036457">
    <property type="entry name" value="PPM-type-like_dom_sf"/>
</dbReference>
<reference evidence="2" key="1">
    <citation type="submission" date="2020-09" db="EMBL/GenBank/DDBJ databases">
        <title>Comparative genome analyses of four rice-infecting Rhizoctonia solani isolates reveal extensive enrichment of homogalacturonan modification genes.</title>
        <authorList>
            <person name="Lee D.-Y."/>
            <person name="Jeon J."/>
            <person name="Kim K.-T."/>
            <person name="Cheong K."/>
            <person name="Song H."/>
            <person name="Choi G."/>
            <person name="Ko J."/>
            <person name="Opiyo S.O."/>
            <person name="Zuo S."/>
            <person name="Madhav S."/>
            <person name="Lee Y.-H."/>
            <person name="Wang G.-L."/>
        </authorList>
    </citation>
    <scope>NUCLEOTIDE SEQUENCE</scope>
    <source>
        <strain evidence="2">AG1-IA WGL</strain>
    </source>
</reference>
<organism evidence="2 3">
    <name type="scientific">Rhizoctonia solani</name>
    <dbReference type="NCBI Taxonomy" id="456999"/>
    <lineage>
        <taxon>Eukaryota</taxon>
        <taxon>Fungi</taxon>
        <taxon>Dikarya</taxon>
        <taxon>Basidiomycota</taxon>
        <taxon>Agaricomycotina</taxon>
        <taxon>Agaricomycetes</taxon>
        <taxon>Cantharellales</taxon>
        <taxon>Ceratobasidiaceae</taxon>
        <taxon>Rhizoctonia</taxon>
    </lineage>
</organism>
<comment type="caution">
    <text evidence="2">The sequence shown here is derived from an EMBL/GenBank/DDBJ whole genome shotgun (WGS) entry which is preliminary data.</text>
</comment>
<dbReference type="OrthoDB" id="19329at2759"/>
<gene>
    <name evidence="2" type="ORF">RHS03_06922</name>
</gene>
<dbReference type="PANTHER" id="PTHR13832">
    <property type="entry name" value="PROTEIN PHOSPHATASE 2C"/>
    <property type="match status" value="1"/>
</dbReference>
<evidence type="ECO:0000259" key="1">
    <source>
        <dbReference type="PROSITE" id="PS51746"/>
    </source>
</evidence>
<feature type="domain" description="PPM-type phosphatase" evidence="1">
    <location>
        <begin position="62"/>
        <end position="441"/>
    </location>
</feature>
<dbReference type="PROSITE" id="PS51746">
    <property type="entry name" value="PPM_2"/>
    <property type="match status" value="1"/>
</dbReference>
<dbReference type="PANTHER" id="PTHR13832:SF792">
    <property type="entry name" value="GM14286P"/>
    <property type="match status" value="1"/>
</dbReference>
<proteinExistence type="predicted"/>
<dbReference type="Pfam" id="PF00481">
    <property type="entry name" value="PP2C"/>
    <property type="match status" value="1"/>
</dbReference>
<dbReference type="Gene3D" id="3.60.40.10">
    <property type="entry name" value="PPM-type phosphatase domain"/>
    <property type="match status" value="1"/>
</dbReference>
<evidence type="ECO:0000313" key="2">
    <source>
        <dbReference type="EMBL" id="KAF8700013.1"/>
    </source>
</evidence>
<accession>A0A8H7HNG9</accession>
<sequence>MSHLAPFTVTKASDGRLLTNLSIEGHGSPWNFRMLAEPELTQELLRHANPKSSNASDLRVDSVWFQPAQGEENASQDRVYAGTCEIDGEKWSLAGVFDGRFLGFGHKSSQLTIPEGHAGEECAEYAINNFPEYIKRALSGVRPKEDISSRLVDAFASFDDSIIQPIRDLFPDPDALASIPDEQLEAMVNDHACGGGNYEKIILAMRGTTAVISLVDPGHKNLWVAGVGDSRAVLGIKRPDGSWLARDLIVQHNGGNESELQAVRDAHPNEPEITLRNRVLGAIAVTRAFGDVAFKLPAAYTRHIFLRAKPGFRVHSSVEAFTTRNVTPPYLSAIPDIAHVDLAGDSEGISRFVLLMSDGVVDDHVVHIRGENEQESIQKWVELVGSRLDSKDWATNGSDNLALPVLRAVYSGSNNAHLSAFLTLESDSKWLDDTSIQVVVL</sequence>
<dbReference type="Proteomes" id="UP000602905">
    <property type="component" value="Unassembled WGS sequence"/>
</dbReference>
<dbReference type="AlphaFoldDB" id="A0A8H7HNG9"/>
<dbReference type="CDD" id="cd00143">
    <property type="entry name" value="PP2Cc"/>
    <property type="match status" value="1"/>
</dbReference>
<dbReference type="SMART" id="SM00332">
    <property type="entry name" value="PP2Cc"/>
    <property type="match status" value="1"/>
</dbReference>
<dbReference type="InterPro" id="IPR015655">
    <property type="entry name" value="PP2C"/>
</dbReference>
<feature type="non-terminal residue" evidence="2">
    <location>
        <position position="1"/>
    </location>
</feature>
<evidence type="ECO:0000313" key="3">
    <source>
        <dbReference type="Proteomes" id="UP000602905"/>
    </source>
</evidence>
<dbReference type="SUPFAM" id="SSF81606">
    <property type="entry name" value="PP2C-like"/>
    <property type="match status" value="1"/>
</dbReference>
<dbReference type="EMBL" id="JACYCD010000236">
    <property type="protein sequence ID" value="KAF8700013.1"/>
    <property type="molecule type" value="Genomic_DNA"/>
</dbReference>
<protein>
    <submittedName>
        <fullName evidence="2">Protein serine threonine phosphatase 2C</fullName>
    </submittedName>
</protein>